<name>A0ABS5Z629_9GAMM</name>
<proteinExistence type="predicted"/>
<dbReference type="PANTHER" id="PTHR22617:SF43">
    <property type="entry name" value="PROTEIN PILI"/>
    <property type="match status" value="1"/>
</dbReference>
<dbReference type="Pfam" id="PF01584">
    <property type="entry name" value="CheW"/>
    <property type="match status" value="1"/>
</dbReference>
<dbReference type="InterPro" id="IPR002545">
    <property type="entry name" value="CheW-lke_dom"/>
</dbReference>
<dbReference type="EMBL" id="JAGSOY010000001">
    <property type="protein sequence ID" value="MBU2709506.1"/>
    <property type="molecule type" value="Genomic_DNA"/>
</dbReference>
<dbReference type="InterPro" id="IPR036061">
    <property type="entry name" value="CheW-like_dom_sf"/>
</dbReference>
<evidence type="ECO:0000313" key="3">
    <source>
        <dbReference type="Proteomes" id="UP000690515"/>
    </source>
</evidence>
<dbReference type="Gene3D" id="2.40.50.180">
    <property type="entry name" value="CheA-289, Domain 4"/>
    <property type="match status" value="1"/>
</dbReference>
<keyword evidence="3" id="KW-1185">Reference proteome</keyword>
<protein>
    <submittedName>
        <fullName evidence="2">Chemotaxis protein CheW</fullName>
    </submittedName>
</protein>
<accession>A0ABS5Z629</accession>
<dbReference type="SUPFAM" id="SSF50341">
    <property type="entry name" value="CheW-like"/>
    <property type="match status" value="1"/>
</dbReference>
<dbReference type="PROSITE" id="PS50851">
    <property type="entry name" value="CHEW"/>
    <property type="match status" value="1"/>
</dbReference>
<dbReference type="SMART" id="SM00260">
    <property type="entry name" value="CheW"/>
    <property type="match status" value="1"/>
</dbReference>
<comment type="caution">
    <text evidence="2">The sequence shown here is derived from an EMBL/GenBank/DDBJ whole genome shotgun (WGS) entry which is preliminary data.</text>
</comment>
<organism evidence="2 3">
    <name type="scientific">Zooshikella harenae</name>
    <dbReference type="NCBI Taxonomy" id="2827238"/>
    <lineage>
        <taxon>Bacteria</taxon>
        <taxon>Pseudomonadati</taxon>
        <taxon>Pseudomonadota</taxon>
        <taxon>Gammaproteobacteria</taxon>
        <taxon>Oceanospirillales</taxon>
        <taxon>Zooshikellaceae</taxon>
        <taxon>Zooshikella</taxon>
    </lineage>
</organism>
<evidence type="ECO:0000313" key="2">
    <source>
        <dbReference type="EMBL" id="MBU2709506.1"/>
    </source>
</evidence>
<dbReference type="InterPro" id="IPR039315">
    <property type="entry name" value="CheW"/>
</dbReference>
<reference evidence="2 3" key="1">
    <citation type="submission" date="2021-04" db="EMBL/GenBank/DDBJ databases">
        <authorList>
            <person name="Pira H."/>
            <person name="Risdian C."/>
            <person name="Wink J."/>
        </authorList>
    </citation>
    <scope>NUCLEOTIDE SEQUENCE [LARGE SCALE GENOMIC DNA]</scope>
    <source>
        <strain evidence="2 3">WH53</strain>
    </source>
</reference>
<sequence>MSEVQHPFELLQSIARRCRQHAAGLPAQTEVKAQWSGIGFRLANLNFVAPMGEVAEILPVPNYTQLPGVQSWVKGIANVRGRLLPIMDLPTFLGHQLASARKSRRILVVEHGELFSGLVVDEVMGMQHFPVDGYSDQIPRNTPEALQSFVTGSYEREDGRWLIFSLYALAEHPSFSKVAV</sequence>
<dbReference type="PANTHER" id="PTHR22617">
    <property type="entry name" value="CHEMOTAXIS SENSOR HISTIDINE KINASE-RELATED"/>
    <property type="match status" value="1"/>
</dbReference>
<dbReference type="RefSeq" id="WP_215817674.1">
    <property type="nucleotide sequence ID" value="NZ_JAGSOY010000001.1"/>
</dbReference>
<dbReference type="Proteomes" id="UP000690515">
    <property type="component" value="Unassembled WGS sequence"/>
</dbReference>
<dbReference type="Gene3D" id="2.30.30.40">
    <property type="entry name" value="SH3 Domains"/>
    <property type="match status" value="1"/>
</dbReference>
<feature type="domain" description="CheW-like" evidence="1">
    <location>
        <begin position="34"/>
        <end position="175"/>
    </location>
</feature>
<evidence type="ECO:0000259" key="1">
    <source>
        <dbReference type="PROSITE" id="PS50851"/>
    </source>
</evidence>
<gene>
    <name evidence="2" type="ORF">KCG35_00380</name>
</gene>